<feature type="chain" id="PRO_5011472672" description="YfdX protein" evidence="1">
    <location>
        <begin position="24"/>
        <end position="226"/>
    </location>
</feature>
<evidence type="ECO:0000313" key="3">
    <source>
        <dbReference type="Proteomes" id="UP000199053"/>
    </source>
</evidence>
<feature type="signal peptide" evidence="1">
    <location>
        <begin position="1"/>
        <end position="23"/>
    </location>
</feature>
<accession>A0A1G9KVH6</accession>
<gene>
    <name evidence="2" type="ORF">SAMN05660337_3226</name>
</gene>
<evidence type="ECO:0000256" key="1">
    <source>
        <dbReference type="SAM" id="SignalP"/>
    </source>
</evidence>
<dbReference type="EMBL" id="FNGA01000005">
    <property type="protein sequence ID" value="SDL53554.1"/>
    <property type="molecule type" value="Genomic_DNA"/>
</dbReference>
<dbReference type="RefSeq" id="WP_092162916.1">
    <property type="nucleotide sequence ID" value="NZ_FNGA01000005.1"/>
</dbReference>
<protein>
    <recommendedName>
        <fullName evidence="4">YfdX protein</fullName>
    </recommendedName>
</protein>
<dbReference type="AlphaFoldDB" id="A0A1G9KVH6"/>
<organism evidence="2 3">
    <name type="scientific">Maridesulfovibrio ferrireducens</name>
    <dbReference type="NCBI Taxonomy" id="246191"/>
    <lineage>
        <taxon>Bacteria</taxon>
        <taxon>Pseudomonadati</taxon>
        <taxon>Thermodesulfobacteriota</taxon>
        <taxon>Desulfovibrionia</taxon>
        <taxon>Desulfovibrionales</taxon>
        <taxon>Desulfovibrionaceae</taxon>
        <taxon>Maridesulfovibrio</taxon>
    </lineage>
</organism>
<proteinExistence type="predicted"/>
<sequence length="226" mass="23560">MKRFTISLCTILLVLCLAGAASAFGLGSVTSVVSGGDDAPKADIKGLSSDQAKLKSRLVSALVHMLGAQEKVLIATGDKNAAGAVANQIGVLKAGNVQDEEIDKSVALTEDNDEAISKKESSMNDLDQSSKKKVAEALPPYALGVVDMTKLSKDFTEWLDGAQSAIAEASPTSLLSIKKDLSFGMNMAPRIPALTSQTVSTTHKLIAFCKSNKLETSGAEDAMGDL</sequence>
<evidence type="ECO:0000313" key="2">
    <source>
        <dbReference type="EMBL" id="SDL53554.1"/>
    </source>
</evidence>
<dbReference type="STRING" id="246191.SAMN05660337_3226"/>
<name>A0A1G9KVH6_9BACT</name>
<evidence type="ECO:0008006" key="4">
    <source>
        <dbReference type="Google" id="ProtNLM"/>
    </source>
</evidence>
<dbReference type="Proteomes" id="UP000199053">
    <property type="component" value="Unassembled WGS sequence"/>
</dbReference>
<dbReference type="OrthoDB" id="5451602at2"/>
<keyword evidence="1" id="KW-0732">Signal</keyword>
<keyword evidence="3" id="KW-1185">Reference proteome</keyword>
<reference evidence="3" key="1">
    <citation type="submission" date="2016-10" db="EMBL/GenBank/DDBJ databases">
        <authorList>
            <person name="Varghese N."/>
            <person name="Submissions S."/>
        </authorList>
    </citation>
    <scope>NUCLEOTIDE SEQUENCE [LARGE SCALE GENOMIC DNA]</scope>
    <source>
        <strain evidence="3">DSM 16995</strain>
    </source>
</reference>